<protein>
    <submittedName>
        <fullName evidence="1">Uncharacterized protein</fullName>
    </submittedName>
</protein>
<keyword evidence="2" id="KW-1185">Reference proteome</keyword>
<evidence type="ECO:0000313" key="1">
    <source>
        <dbReference type="EMBL" id="KFD56805.1"/>
    </source>
</evidence>
<dbReference type="EMBL" id="KL363192">
    <property type="protein sequence ID" value="KFD56805.1"/>
    <property type="molecule type" value="Genomic_DNA"/>
</dbReference>
<organism evidence="1 2">
    <name type="scientific">Trichuris suis</name>
    <name type="common">pig whipworm</name>
    <dbReference type="NCBI Taxonomy" id="68888"/>
    <lineage>
        <taxon>Eukaryota</taxon>
        <taxon>Metazoa</taxon>
        <taxon>Ecdysozoa</taxon>
        <taxon>Nematoda</taxon>
        <taxon>Enoplea</taxon>
        <taxon>Dorylaimia</taxon>
        <taxon>Trichinellida</taxon>
        <taxon>Trichuridae</taxon>
        <taxon>Trichuris</taxon>
    </lineage>
</organism>
<dbReference type="Proteomes" id="UP000030764">
    <property type="component" value="Unassembled WGS sequence"/>
</dbReference>
<accession>A0A085MHV9</accession>
<proteinExistence type="predicted"/>
<name>A0A085MHV9_9BILA</name>
<reference evidence="1 2" key="1">
    <citation type="journal article" date="2014" name="Nat. Genet.">
        <title>Genome and transcriptome of the porcine whipworm Trichuris suis.</title>
        <authorList>
            <person name="Jex A.R."/>
            <person name="Nejsum P."/>
            <person name="Schwarz E.M."/>
            <person name="Hu L."/>
            <person name="Young N.D."/>
            <person name="Hall R.S."/>
            <person name="Korhonen P.K."/>
            <person name="Liao S."/>
            <person name="Thamsborg S."/>
            <person name="Xia J."/>
            <person name="Xu P."/>
            <person name="Wang S."/>
            <person name="Scheerlinck J.P."/>
            <person name="Hofmann A."/>
            <person name="Sternberg P.W."/>
            <person name="Wang J."/>
            <person name="Gasser R.B."/>
        </authorList>
    </citation>
    <scope>NUCLEOTIDE SEQUENCE [LARGE SCALE GENOMIC DNA]</scope>
    <source>
        <strain evidence="1">DCEP-RM93M</strain>
    </source>
</reference>
<evidence type="ECO:0000313" key="2">
    <source>
        <dbReference type="Proteomes" id="UP000030764"/>
    </source>
</evidence>
<dbReference type="AlphaFoldDB" id="A0A085MHV9"/>
<gene>
    <name evidence="1" type="ORF">M513_02482</name>
</gene>
<sequence>MDAFLYGLLTSHHQCSVEWQTYFGGHNLEKRNVLKGVGAQKFEIKLCLEDVPVFAHVQDAHDVHDLKGRRDLRTSHDVHDLKGRRDTCEGVFPNEDANICDIATSPRCPLVESPDGCRSLAVPATWPTRRSGKGI</sequence>